<evidence type="ECO:0000313" key="5">
    <source>
        <dbReference type="Proteomes" id="UP001165405"/>
    </source>
</evidence>
<dbReference type="Proteomes" id="UP001165405">
    <property type="component" value="Unassembled WGS sequence"/>
</dbReference>
<dbReference type="PANTHER" id="PTHR30055">
    <property type="entry name" value="HTH-TYPE TRANSCRIPTIONAL REGULATOR RUTR"/>
    <property type="match status" value="1"/>
</dbReference>
<dbReference type="RefSeq" id="WP_236088733.1">
    <property type="nucleotide sequence ID" value="NZ_JAKGSG010000025.1"/>
</dbReference>
<organism evidence="4 5">
    <name type="scientific">Antribacter soli</name>
    <dbReference type="NCBI Taxonomy" id="2910976"/>
    <lineage>
        <taxon>Bacteria</taxon>
        <taxon>Bacillati</taxon>
        <taxon>Actinomycetota</taxon>
        <taxon>Actinomycetes</taxon>
        <taxon>Micrococcales</taxon>
        <taxon>Promicromonosporaceae</taxon>
        <taxon>Antribacter</taxon>
    </lineage>
</organism>
<dbReference type="InterPro" id="IPR050109">
    <property type="entry name" value="HTH-type_TetR-like_transc_reg"/>
</dbReference>
<dbReference type="SUPFAM" id="SSF46689">
    <property type="entry name" value="Homeodomain-like"/>
    <property type="match status" value="1"/>
</dbReference>
<accession>A0AA41QCL1</accession>
<dbReference type="InterPro" id="IPR023772">
    <property type="entry name" value="DNA-bd_HTH_TetR-type_CS"/>
</dbReference>
<comment type="caution">
    <text evidence="4">The sequence shown here is derived from an EMBL/GenBank/DDBJ whole genome shotgun (WGS) entry which is preliminary data.</text>
</comment>
<feature type="domain" description="HTH tetR-type" evidence="3">
    <location>
        <begin position="8"/>
        <end position="68"/>
    </location>
</feature>
<dbReference type="InterPro" id="IPR001647">
    <property type="entry name" value="HTH_TetR"/>
</dbReference>
<feature type="DNA-binding region" description="H-T-H motif" evidence="2">
    <location>
        <begin position="31"/>
        <end position="50"/>
    </location>
</feature>
<evidence type="ECO:0000259" key="3">
    <source>
        <dbReference type="PROSITE" id="PS50977"/>
    </source>
</evidence>
<keyword evidence="5" id="KW-1185">Reference proteome</keyword>
<dbReference type="Pfam" id="PF00440">
    <property type="entry name" value="TetR_N"/>
    <property type="match status" value="1"/>
</dbReference>
<evidence type="ECO:0000256" key="1">
    <source>
        <dbReference type="ARBA" id="ARBA00023125"/>
    </source>
</evidence>
<evidence type="ECO:0000313" key="4">
    <source>
        <dbReference type="EMBL" id="MCF4120970.1"/>
    </source>
</evidence>
<reference evidence="4" key="1">
    <citation type="submission" date="2022-01" db="EMBL/GenBank/DDBJ databases">
        <title>Antribacter sp. nov., isolated from Guizhou of China.</title>
        <authorList>
            <person name="Chengliang C."/>
            <person name="Ya Z."/>
        </authorList>
    </citation>
    <scope>NUCLEOTIDE SEQUENCE</scope>
    <source>
        <strain evidence="4">KLBMP 9083</strain>
    </source>
</reference>
<sequence>MFKTAKAEATRELLRSTALRLFRDDGYERTTMRRVAAEAGVSTGNAYYYFPSKDDLVHELYREVQADHARLVAERLGTTPDAVDSPRPSPTRLEDRLRLAWQASVEAFEPYHVVGTELVSVAIRPGARTSPFSAESTPARTASRAVFAEVVAGAHDVPPHLRADLPELLWYGQLGLTLFWVHDTSPGRRRSLALASHGAQVVARLVRLARLPIARGVTDDVLRLVRLAASDATEGSGS</sequence>
<gene>
    <name evidence="4" type="ORF">L1785_08250</name>
</gene>
<dbReference type="Gene3D" id="1.10.357.10">
    <property type="entry name" value="Tetracycline Repressor, domain 2"/>
    <property type="match status" value="1"/>
</dbReference>
<dbReference type="InterPro" id="IPR036271">
    <property type="entry name" value="Tet_transcr_reg_TetR-rel_C_sf"/>
</dbReference>
<keyword evidence="1 2" id="KW-0238">DNA-binding</keyword>
<dbReference type="EMBL" id="JAKGSG010000025">
    <property type="protein sequence ID" value="MCF4120970.1"/>
    <property type="molecule type" value="Genomic_DNA"/>
</dbReference>
<dbReference type="GO" id="GO:0000976">
    <property type="term" value="F:transcription cis-regulatory region binding"/>
    <property type="evidence" value="ECO:0007669"/>
    <property type="project" value="TreeGrafter"/>
</dbReference>
<dbReference type="PRINTS" id="PR00455">
    <property type="entry name" value="HTHTETR"/>
</dbReference>
<evidence type="ECO:0000256" key="2">
    <source>
        <dbReference type="PROSITE-ProRule" id="PRU00335"/>
    </source>
</evidence>
<dbReference type="GO" id="GO:0003700">
    <property type="term" value="F:DNA-binding transcription factor activity"/>
    <property type="evidence" value="ECO:0007669"/>
    <property type="project" value="TreeGrafter"/>
</dbReference>
<dbReference type="InterPro" id="IPR009057">
    <property type="entry name" value="Homeodomain-like_sf"/>
</dbReference>
<dbReference type="PANTHER" id="PTHR30055:SF146">
    <property type="entry name" value="HTH-TYPE TRANSCRIPTIONAL DUAL REGULATOR CECR"/>
    <property type="match status" value="1"/>
</dbReference>
<dbReference type="InterPro" id="IPR041673">
    <property type="entry name" value="TetR_C_23"/>
</dbReference>
<dbReference type="AlphaFoldDB" id="A0AA41QCL1"/>
<dbReference type="Pfam" id="PF17931">
    <property type="entry name" value="TetR_C_23"/>
    <property type="match status" value="1"/>
</dbReference>
<proteinExistence type="predicted"/>
<name>A0AA41QCL1_9MICO</name>
<dbReference type="PROSITE" id="PS01081">
    <property type="entry name" value="HTH_TETR_1"/>
    <property type="match status" value="1"/>
</dbReference>
<dbReference type="PROSITE" id="PS50977">
    <property type="entry name" value="HTH_TETR_2"/>
    <property type="match status" value="1"/>
</dbReference>
<dbReference type="SUPFAM" id="SSF48498">
    <property type="entry name" value="Tetracyclin repressor-like, C-terminal domain"/>
    <property type="match status" value="1"/>
</dbReference>
<protein>
    <submittedName>
        <fullName evidence="4">TetR family transcriptional regulator</fullName>
    </submittedName>
</protein>